<organism evidence="1 2">
    <name type="scientific">Taibaiella chishuiensis</name>
    <dbReference type="NCBI Taxonomy" id="1434707"/>
    <lineage>
        <taxon>Bacteria</taxon>
        <taxon>Pseudomonadati</taxon>
        <taxon>Bacteroidota</taxon>
        <taxon>Chitinophagia</taxon>
        <taxon>Chitinophagales</taxon>
        <taxon>Chitinophagaceae</taxon>
        <taxon>Taibaiella</taxon>
    </lineage>
</organism>
<accession>A0A2P8CWB0</accession>
<keyword evidence="2" id="KW-1185">Reference proteome</keyword>
<dbReference type="OrthoDB" id="676238at2"/>
<proteinExistence type="predicted"/>
<protein>
    <submittedName>
        <fullName evidence="1">Uncharacterized protein</fullName>
    </submittedName>
</protein>
<dbReference type="InterPro" id="IPR058238">
    <property type="entry name" value="Lant_leader_dom"/>
</dbReference>
<dbReference type="NCBIfam" id="NF038153">
    <property type="entry name" value="lant_leader_L1a"/>
    <property type="match status" value="1"/>
</dbReference>
<dbReference type="RefSeq" id="WP_106524877.1">
    <property type="nucleotide sequence ID" value="NZ_PYGD01000012.1"/>
</dbReference>
<reference evidence="1 2" key="1">
    <citation type="submission" date="2018-03" db="EMBL/GenBank/DDBJ databases">
        <title>Genomic Encyclopedia of Type Strains, Phase III (KMG-III): the genomes of soil and plant-associated and newly described type strains.</title>
        <authorList>
            <person name="Whitman W."/>
        </authorList>
    </citation>
    <scope>NUCLEOTIDE SEQUENCE [LARGE SCALE GENOMIC DNA]</scope>
    <source>
        <strain evidence="1 2">CGMCC 1.12700</strain>
    </source>
</reference>
<sequence length="89" mass="9690">MKKIKLQSKLHLAKSTVATLSATDQRQVQGGGSGLTPCLENTDTGWPMSEMNCYSYFYKCGWRTWINCGNDVFQPAGMVAQPGGDSPAQ</sequence>
<dbReference type="EMBL" id="PYGD01000012">
    <property type="protein sequence ID" value="PSK89220.1"/>
    <property type="molecule type" value="Genomic_DNA"/>
</dbReference>
<evidence type="ECO:0000313" key="2">
    <source>
        <dbReference type="Proteomes" id="UP000240572"/>
    </source>
</evidence>
<dbReference type="AlphaFoldDB" id="A0A2P8CWB0"/>
<dbReference type="Proteomes" id="UP000240572">
    <property type="component" value="Unassembled WGS sequence"/>
</dbReference>
<name>A0A2P8CWB0_9BACT</name>
<evidence type="ECO:0000313" key="1">
    <source>
        <dbReference type="EMBL" id="PSK89220.1"/>
    </source>
</evidence>
<comment type="caution">
    <text evidence="1">The sequence shown here is derived from an EMBL/GenBank/DDBJ whole genome shotgun (WGS) entry which is preliminary data.</text>
</comment>
<gene>
    <name evidence="1" type="ORF">B0I18_11221</name>
</gene>